<comment type="caution">
    <text evidence="2">The sequence shown here is derived from an EMBL/GenBank/DDBJ whole genome shotgun (WGS) entry which is preliminary data.</text>
</comment>
<accession>A0ABR7VA48</accession>
<gene>
    <name evidence="2" type="ORF">HPE63_07420</name>
</gene>
<proteinExistence type="predicted"/>
<evidence type="ECO:0000313" key="3">
    <source>
        <dbReference type="Proteomes" id="UP000598350"/>
    </source>
</evidence>
<keyword evidence="1" id="KW-0472">Membrane</keyword>
<feature type="transmembrane region" description="Helical" evidence="1">
    <location>
        <begin position="60"/>
        <end position="83"/>
    </location>
</feature>
<dbReference type="Proteomes" id="UP000598350">
    <property type="component" value="Unassembled WGS sequence"/>
</dbReference>
<dbReference type="RefSeq" id="WP_188313617.1">
    <property type="nucleotide sequence ID" value="NZ_JABTCG010000002.1"/>
</dbReference>
<dbReference type="EMBL" id="JABTCG010000002">
    <property type="protein sequence ID" value="MBD0850492.1"/>
    <property type="molecule type" value="Genomic_DNA"/>
</dbReference>
<keyword evidence="1" id="KW-0812">Transmembrane</keyword>
<evidence type="ECO:0000256" key="1">
    <source>
        <dbReference type="SAM" id="Phobius"/>
    </source>
</evidence>
<feature type="transmembrane region" description="Helical" evidence="1">
    <location>
        <begin position="21"/>
        <end position="48"/>
    </location>
</feature>
<protein>
    <recommendedName>
        <fullName evidence="4">DUF3566 domain-containing protein</fullName>
    </recommendedName>
</protein>
<evidence type="ECO:0000313" key="2">
    <source>
        <dbReference type="EMBL" id="MBD0850492.1"/>
    </source>
</evidence>
<reference evidence="2 3" key="1">
    <citation type="submission" date="2020-05" db="EMBL/GenBank/DDBJ databases">
        <title>The draft genome sequence of Maribacter arenosus CAU 1321.</title>
        <authorList>
            <person name="Mu L."/>
        </authorList>
    </citation>
    <scope>NUCLEOTIDE SEQUENCE [LARGE SCALE GENOMIC DNA]</scope>
    <source>
        <strain evidence="2 3">CAU 1321</strain>
    </source>
</reference>
<organism evidence="2 3">
    <name type="scientific">Maribacter arenosus</name>
    <dbReference type="NCBI Taxonomy" id="1854708"/>
    <lineage>
        <taxon>Bacteria</taxon>
        <taxon>Pseudomonadati</taxon>
        <taxon>Bacteroidota</taxon>
        <taxon>Flavobacteriia</taxon>
        <taxon>Flavobacteriales</taxon>
        <taxon>Flavobacteriaceae</taxon>
        <taxon>Maribacter</taxon>
    </lineage>
</organism>
<keyword evidence="3" id="KW-1185">Reference proteome</keyword>
<sequence length="103" mass="10942">MKKIKKIGVFSFAKFQTVLGALMGMVCGVIYAFGGLIIDALVTVGWLTTTETPGLSFGTVLAFGALIGMPFIGAVAGFLFGIVEAVLYNIFAKWYGGLPLHFE</sequence>
<evidence type="ECO:0008006" key="4">
    <source>
        <dbReference type="Google" id="ProtNLM"/>
    </source>
</evidence>
<name>A0ABR7VA48_9FLAO</name>
<keyword evidence="1" id="KW-1133">Transmembrane helix</keyword>